<dbReference type="HAMAP" id="MF_03015">
    <property type="entry name" value="Ribosomal_S2_euk"/>
    <property type="match status" value="1"/>
</dbReference>
<dbReference type="Proteomes" id="UP000046393">
    <property type="component" value="Unplaced"/>
</dbReference>
<feature type="compositionally biased region" description="Polar residues" evidence="8">
    <location>
        <begin position="1081"/>
        <end position="1090"/>
    </location>
</feature>
<proteinExistence type="inferred from homology"/>
<evidence type="ECO:0000256" key="4">
    <source>
        <dbReference type="ARBA" id="ARBA00022980"/>
    </source>
</evidence>
<feature type="compositionally biased region" description="Polar residues" evidence="8">
    <location>
        <begin position="893"/>
        <end position="902"/>
    </location>
</feature>
<comment type="similarity">
    <text evidence="2 6 7">Belongs to the universal ribosomal protein uS2 family.</text>
</comment>
<feature type="region of interest" description="Disordered" evidence="8">
    <location>
        <begin position="1048"/>
        <end position="1099"/>
    </location>
</feature>
<keyword evidence="3 6" id="KW-0963">Cytoplasm</keyword>
<feature type="region of interest" description="Disordered" evidence="8">
    <location>
        <begin position="620"/>
        <end position="654"/>
    </location>
</feature>
<dbReference type="PROSITE" id="PS00963">
    <property type="entry name" value="RIBOSOMAL_S2_2"/>
    <property type="match status" value="1"/>
</dbReference>
<name>A0A158R4I1_9BILA</name>
<keyword evidence="9" id="KW-1185">Reference proteome</keyword>
<dbReference type="GO" id="GO:0003735">
    <property type="term" value="F:structural constituent of ribosome"/>
    <property type="evidence" value="ECO:0007669"/>
    <property type="project" value="UniProtKB-UniRule"/>
</dbReference>
<evidence type="ECO:0000256" key="8">
    <source>
        <dbReference type="SAM" id="MobiDB-lite"/>
    </source>
</evidence>
<sequence>MSGGLDIFRIQKDDVLRMLACQAHLGGTNCDFQMQQYLCFLGINLININKTWEKLLLAARAICAIETPTDVCVVSARPHAQRALLKFAAHIGATPVFGRLTPGCFTNQKQAQFKEPRLLVISDPRIDHQAVTEASYVGVPVIAFCNIESPLKFIDIAIPCNNKGIQSIGLLWWMLAREVLMMKGKISRETGFVLDGKTILPDLYFYRDLDDIEREDVVGSHEIKKDWEKSNDDDRSNGAGKSVGYFMLLFHAITYCFVTSTAEAQPRKLDFSIMPEVVDWAAETASYHHSQEAAIQLLDQWPMPSSDIDCRDMSASIVSTTSSPFFPSPVHAHHIVNDRRMQNFSHKPLLTSADISNIFRAYRGRLDMTYWKTEENDRVCMDAMSVMDEITIESICDRTAVSSYVSLMREVYLHAVANLKGFRISDDERFRRLKMLQQWKEIEKHFLKIKPAMERCWKRDDEPGLVAIFLTLAVLYAQYKEVCDEVIIGTLHMNNFIGLWKNMENYHCNRIIRSKTCFFFQDIIYVCYEAAQRARSLSGDQMSLEVEQYCSIIEDIFFLRRQRYSKKKSQFVSGEDDNITAKSVSKPRNTLNEVLDKRRALDGQALLAEYGRMTYKPKTTKEHHCTVNGSKEKHSSDSLSSTRGKKVIEETKSRKEVRRSVRKLPSTYTESIIIEKSETKDTYRSGKFFIHIKQVSTTNDFCEPKFESISSMKPRRPVNDDANDNKHPQEPTDSDFIKTVNGTKVIVEGFTELRLSDESGSESKTVPSTQSSSYSLLQKPLLNQWDVPSRSDDVISTDLESPKSNEISAVEVKNTESKKNSKTECTYSPSGKSLSSDIFDEKLNECEVRSKTGDYGAAPVERRALSEGSVETAASFEYVRDNKSDESKKKMDTNNTNLSDGINTEEVNSATMKKQKQSICIILEGISPTTVKSLKNEVQSGIMEQQIYDISPIIETPTDEGHVTSTILPEATNEESMNTIENKESSVISTKLVPDEDILSNNDVTIKTTTSRELRITSCSTETNVEMAVGGQTKLENDTLPNFSDILSDKKQEEGNSRLSKVLTDHEEEEAPATSVAKVNAVQTKNNSELKASKRNEVQDNGTDIQDSIFNLKSNMLTELKLHASKTKSDQSKQEFKLKSSNNKVITEQISSNCAETSGFLNSSPKQLFLRSTKEPSDRKDSKATVNRLNATTLEQEIKEMLPKLKHVTVKETASTINVKKEEGKVDDVFESEILKYSGNNKNITFGQNEEVNKEETIVETLKSSVLTKRKADDNNAVNIYESRISDVNGSQMENSDTATLPSFDAKLEFERRLGSKASKANDKRPITFYRKIFIDETNQVASCPLPTEPPPDFPVIVKNLDNKFQHEKRNSQEPQLHKRKTLLTSEKPDFNFILGDI</sequence>
<comment type="subcellular location">
    <subcellularLocation>
        <location evidence="1 6">Cytoplasm</location>
    </subcellularLocation>
</comment>
<dbReference type="NCBIfam" id="TIGR01012">
    <property type="entry name" value="uS2_euk_arch"/>
    <property type="match status" value="1"/>
</dbReference>
<evidence type="ECO:0000256" key="7">
    <source>
        <dbReference type="RuleBase" id="RU003631"/>
    </source>
</evidence>
<dbReference type="Gene3D" id="3.40.50.10490">
    <property type="entry name" value="Glucose-6-phosphate isomerase like protein, domain 1"/>
    <property type="match status" value="1"/>
</dbReference>
<evidence type="ECO:0000256" key="1">
    <source>
        <dbReference type="ARBA" id="ARBA00004496"/>
    </source>
</evidence>
<dbReference type="WBParaSite" id="SMUV_0000346701-mRNA-1">
    <property type="protein sequence ID" value="SMUV_0000346701-mRNA-1"/>
    <property type="gene ID" value="SMUV_0000346701"/>
</dbReference>
<dbReference type="STRING" id="451379.A0A158R4I1"/>
<feature type="compositionally biased region" description="Basic and acidic residues" evidence="8">
    <location>
        <begin position="620"/>
        <end position="636"/>
    </location>
</feature>
<feature type="region of interest" description="Disordered" evidence="8">
    <location>
        <begin position="708"/>
        <end position="736"/>
    </location>
</feature>
<evidence type="ECO:0000256" key="3">
    <source>
        <dbReference type="ARBA" id="ARBA00022490"/>
    </source>
</evidence>
<accession>A0A158R4I1</accession>
<dbReference type="PRINTS" id="PR00395">
    <property type="entry name" value="RIBOSOMALS2"/>
</dbReference>
<organism evidence="9 10">
    <name type="scientific">Syphacia muris</name>
    <dbReference type="NCBI Taxonomy" id="451379"/>
    <lineage>
        <taxon>Eukaryota</taxon>
        <taxon>Metazoa</taxon>
        <taxon>Ecdysozoa</taxon>
        <taxon>Nematoda</taxon>
        <taxon>Chromadorea</taxon>
        <taxon>Rhabditida</taxon>
        <taxon>Spirurina</taxon>
        <taxon>Oxyuridomorpha</taxon>
        <taxon>Oxyuroidea</taxon>
        <taxon>Oxyuridae</taxon>
        <taxon>Syphacia</taxon>
    </lineage>
</organism>
<dbReference type="InterPro" id="IPR005707">
    <property type="entry name" value="Ribosomal_uS2_euk/arc"/>
</dbReference>
<dbReference type="GO" id="GO:0006412">
    <property type="term" value="P:translation"/>
    <property type="evidence" value="ECO:0007669"/>
    <property type="project" value="UniProtKB-UniRule"/>
</dbReference>
<keyword evidence="5 6" id="KW-0687">Ribonucleoprotein</keyword>
<evidence type="ECO:0000313" key="9">
    <source>
        <dbReference type="Proteomes" id="UP000046393"/>
    </source>
</evidence>
<keyword evidence="4 6" id="KW-0689">Ribosomal protein</keyword>
<feature type="region of interest" description="Disordered" evidence="8">
    <location>
        <begin position="880"/>
        <end position="902"/>
    </location>
</feature>
<protein>
    <recommendedName>
        <fullName evidence="6">Small ribosomal subunit protein uS2</fullName>
    </recommendedName>
</protein>
<evidence type="ECO:0000313" key="10">
    <source>
        <dbReference type="WBParaSite" id="SMUV_0000346701-mRNA-1"/>
    </source>
</evidence>
<dbReference type="PANTHER" id="PTHR11489">
    <property type="entry name" value="40S RIBOSOMAL PROTEIN SA"/>
    <property type="match status" value="1"/>
</dbReference>
<feature type="compositionally biased region" description="Basic and acidic residues" evidence="8">
    <location>
        <begin position="880"/>
        <end position="892"/>
    </location>
</feature>
<dbReference type="InterPro" id="IPR027498">
    <property type="entry name" value="Ribosomal_uS2_euk"/>
</dbReference>
<dbReference type="GO" id="GO:0022627">
    <property type="term" value="C:cytosolic small ribosomal subunit"/>
    <property type="evidence" value="ECO:0007669"/>
    <property type="project" value="UniProtKB-UniRule"/>
</dbReference>
<evidence type="ECO:0000256" key="2">
    <source>
        <dbReference type="ARBA" id="ARBA00006242"/>
    </source>
</evidence>
<comment type="function">
    <text evidence="6">Required for the assembly and/or stability of the 40S ribosomal subunit. Required for the processing of the 20S rRNA-precursor to mature 18S rRNA in a late step of the maturation of 40S ribosomal subunits.</text>
</comment>
<dbReference type="FunFam" id="3.40.50.10490:FF:000012">
    <property type="entry name" value="40S ribosomal protein SA"/>
    <property type="match status" value="1"/>
</dbReference>
<dbReference type="GO" id="GO:0000028">
    <property type="term" value="P:ribosomal small subunit assembly"/>
    <property type="evidence" value="ECO:0007669"/>
    <property type="project" value="UniProtKB-UniRule"/>
</dbReference>
<dbReference type="InterPro" id="IPR018130">
    <property type="entry name" value="Ribosomal_uS2_CS"/>
</dbReference>
<dbReference type="InterPro" id="IPR023591">
    <property type="entry name" value="Ribosomal_uS2_flav_dom_sf"/>
</dbReference>
<reference evidence="10" key="1">
    <citation type="submission" date="2016-04" db="UniProtKB">
        <authorList>
            <consortium name="WormBaseParasite"/>
        </authorList>
    </citation>
    <scope>IDENTIFICATION</scope>
</reference>
<dbReference type="Pfam" id="PF00318">
    <property type="entry name" value="Ribosomal_S2"/>
    <property type="match status" value="1"/>
</dbReference>
<dbReference type="CDD" id="cd01425">
    <property type="entry name" value="RPS2"/>
    <property type="match status" value="1"/>
</dbReference>
<dbReference type="InterPro" id="IPR001865">
    <property type="entry name" value="Ribosomal_uS2"/>
</dbReference>
<evidence type="ECO:0000256" key="5">
    <source>
        <dbReference type="ARBA" id="ARBA00023274"/>
    </source>
</evidence>
<evidence type="ECO:0000256" key="6">
    <source>
        <dbReference type="HAMAP-Rule" id="MF_03015"/>
    </source>
</evidence>
<dbReference type="SUPFAM" id="SSF52313">
    <property type="entry name" value="Ribosomal protein S2"/>
    <property type="match status" value="1"/>
</dbReference>
<feature type="compositionally biased region" description="Basic and acidic residues" evidence="8">
    <location>
        <begin position="717"/>
        <end position="730"/>
    </location>
</feature>
<comment type="subunit">
    <text evidence="6">Component of the small ribosomal subunit. Mature ribosomes consist of a small (40S) and a large (60S) subunit. The 40S subunit contains about 33 different proteins and 1 molecule of RNA (18S). The 60S subunit contains about 49 different proteins and 3 molecules of RNA (28S, 5.8S and 5S). Interacts with ribosomal protein S21.</text>
</comment>